<gene>
    <name evidence="1" type="ORF">BW737_011120</name>
</gene>
<dbReference type="InterPro" id="IPR041160">
    <property type="entry name" value="LD_cluster2"/>
</dbReference>
<reference evidence="1 2" key="1">
    <citation type="submission" date="2017-10" db="EMBL/GenBank/DDBJ databases">
        <title>Draft genome sequence of cellulolytic Actinomyces sp CtC72 isolated from cattle rumen fluid.</title>
        <authorList>
            <person name="Joshi A.J."/>
            <person name="Vasudevan G."/>
            <person name="Lanjekar V.B."/>
            <person name="Hivarkar S."/>
            <person name="Engineer A."/>
            <person name="Pore S.D."/>
            <person name="Dhakephalkar P.K."/>
            <person name="Dagar S."/>
        </authorList>
    </citation>
    <scope>NUCLEOTIDE SEQUENCE [LARGE SCALE GENOMIC DNA]</scope>
    <source>
        <strain evidence="2">CtC72</strain>
    </source>
</reference>
<accession>A0ABX4MDP1</accession>
<sequence>MRGVLPHFCDARLLIGGKTVPASKSTPDGYVGAIPGIIEEALYTVRAGQPLFIAGGFGGAAAVLAHELGIGAGIPVSEASLAAVRAVPAYRDAVEEIASGFDPALTGLDAADLERLATTQRASELAGLIVRGLSAGATNAGGTDA</sequence>
<dbReference type="Pfam" id="PF18163">
    <property type="entry name" value="LD_cluster2"/>
    <property type="match status" value="1"/>
</dbReference>
<comment type="caution">
    <text evidence="1">The sequence shown here is derived from an EMBL/GenBank/DDBJ whole genome shotgun (WGS) entry which is preliminary data.</text>
</comment>
<organism evidence="1 2">
    <name type="scientific">Actinomyces ruminis</name>
    <dbReference type="NCBI Taxonomy" id="1937003"/>
    <lineage>
        <taxon>Bacteria</taxon>
        <taxon>Bacillati</taxon>
        <taxon>Actinomycetota</taxon>
        <taxon>Actinomycetes</taxon>
        <taxon>Actinomycetales</taxon>
        <taxon>Actinomycetaceae</taxon>
        <taxon>Actinomyces</taxon>
    </lineage>
</organism>
<protein>
    <submittedName>
        <fullName evidence="1">Uncharacterized protein</fullName>
    </submittedName>
</protein>
<dbReference type="EMBL" id="MTPX02000059">
    <property type="protein sequence ID" value="PHP52207.1"/>
    <property type="molecule type" value="Genomic_DNA"/>
</dbReference>
<dbReference type="Proteomes" id="UP000194577">
    <property type="component" value="Unassembled WGS sequence"/>
</dbReference>
<name>A0ABX4MDP1_9ACTO</name>
<proteinExistence type="predicted"/>
<evidence type="ECO:0000313" key="2">
    <source>
        <dbReference type="Proteomes" id="UP000194577"/>
    </source>
</evidence>
<evidence type="ECO:0000313" key="1">
    <source>
        <dbReference type="EMBL" id="PHP52207.1"/>
    </source>
</evidence>
<keyword evidence="2" id="KW-1185">Reference proteome</keyword>